<organism evidence="9 10">
    <name type="scientific">Salimicrobium halophilum</name>
    <dbReference type="NCBI Taxonomy" id="86666"/>
    <lineage>
        <taxon>Bacteria</taxon>
        <taxon>Bacillati</taxon>
        <taxon>Bacillota</taxon>
        <taxon>Bacilli</taxon>
        <taxon>Bacillales</taxon>
        <taxon>Bacillaceae</taxon>
        <taxon>Salimicrobium</taxon>
    </lineage>
</organism>
<dbReference type="InterPro" id="IPR000577">
    <property type="entry name" value="Carb_kinase_FGGY"/>
</dbReference>
<dbReference type="PIRSF" id="PIRSF000538">
    <property type="entry name" value="GlpK"/>
    <property type="match status" value="1"/>
</dbReference>
<dbReference type="InterPro" id="IPR050406">
    <property type="entry name" value="FGGY_Carb_Kinase"/>
</dbReference>
<evidence type="ECO:0000256" key="4">
    <source>
        <dbReference type="ARBA" id="ARBA00022777"/>
    </source>
</evidence>
<evidence type="ECO:0000256" key="1">
    <source>
        <dbReference type="ARBA" id="ARBA00009156"/>
    </source>
</evidence>
<comment type="similarity">
    <text evidence="1 6">Belongs to the FGGY kinase family.</text>
</comment>
<dbReference type="GO" id="GO:0005524">
    <property type="term" value="F:ATP binding"/>
    <property type="evidence" value="ECO:0007669"/>
    <property type="project" value="UniProtKB-KW"/>
</dbReference>
<dbReference type="Pfam" id="PF02782">
    <property type="entry name" value="FGGY_C"/>
    <property type="match status" value="1"/>
</dbReference>
<dbReference type="InterPro" id="IPR018484">
    <property type="entry name" value="FGGY_N"/>
</dbReference>
<dbReference type="EC" id="2.7.1.17" evidence="6"/>
<keyword evidence="5 6" id="KW-0067">ATP-binding</keyword>
<dbReference type="GO" id="GO:0004856">
    <property type="term" value="F:D-xylulokinase activity"/>
    <property type="evidence" value="ECO:0007669"/>
    <property type="project" value="UniProtKB-EC"/>
</dbReference>
<dbReference type="SUPFAM" id="SSF53067">
    <property type="entry name" value="Actin-like ATPase domain"/>
    <property type="match status" value="2"/>
</dbReference>
<dbReference type="NCBIfam" id="TIGR01312">
    <property type="entry name" value="XylB"/>
    <property type="match status" value="1"/>
</dbReference>
<feature type="domain" description="Carbohydrate kinase FGGY C-terminal" evidence="8">
    <location>
        <begin position="260"/>
        <end position="453"/>
    </location>
</feature>
<dbReference type="OrthoDB" id="9805576at2"/>
<dbReference type="EMBL" id="FNEV01000003">
    <property type="protein sequence ID" value="SDJ26139.1"/>
    <property type="molecule type" value="Genomic_DNA"/>
</dbReference>
<evidence type="ECO:0000256" key="2">
    <source>
        <dbReference type="ARBA" id="ARBA00022679"/>
    </source>
</evidence>
<gene>
    <name evidence="6" type="primary">xylB</name>
    <name evidence="9" type="ORF">SAMN04490247_1342</name>
</gene>
<evidence type="ECO:0000256" key="5">
    <source>
        <dbReference type="ARBA" id="ARBA00022840"/>
    </source>
</evidence>
<keyword evidence="10" id="KW-1185">Reference proteome</keyword>
<dbReference type="AlphaFoldDB" id="A0A1G8SA92"/>
<dbReference type="STRING" id="86666.SAMN04490247_1342"/>
<name>A0A1G8SA92_9BACI</name>
<comment type="catalytic activity">
    <reaction evidence="6">
        <text>D-xylulose + ATP = D-xylulose 5-phosphate + ADP + H(+)</text>
        <dbReference type="Rhea" id="RHEA:10964"/>
        <dbReference type="ChEBI" id="CHEBI:15378"/>
        <dbReference type="ChEBI" id="CHEBI:17140"/>
        <dbReference type="ChEBI" id="CHEBI:30616"/>
        <dbReference type="ChEBI" id="CHEBI:57737"/>
        <dbReference type="ChEBI" id="CHEBI:456216"/>
        <dbReference type="EC" id="2.7.1.17"/>
    </reaction>
</comment>
<evidence type="ECO:0000259" key="8">
    <source>
        <dbReference type="Pfam" id="PF02782"/>
    </source>
</evidence>
<sequence length="505" mass="55870">MTATDKVLLAIDIGTSSAKCVAMNKKGELVAEAAEGYSTSRPHHQWVEQSPECWWTAVSHVIKKCVGKLEEPQVEGISLSGHMSALVLVDGSGSVLRPSILITDNRSTRQTEHLNDLYKEEFIKHTGNQPMNAFTAPKLLWVKENEPEIFAAIDKLMFPKDYIRYKLTGEIGTDPTDAGNSLLLNVKERKWNEDLIQKVGLPNRIFPEIHESLTVFGYVSDEAARETGMVRRGTPVVTGGADMACSHIGTGAYLPGTSAITLSTSGQVVMSAEEIDEKKSGKVTYHPGAVMGTMYAMGTVFTGGLGVEWGYKLLYDRKEMNKGDYERIDELSEEMKRYPPGSEGLVFLPFLVGSSTPYFDSKDRAAWIGLTIGQRKSLLLHSILEGITFNLQENLHVLQGSRDEQPDIFLGGGGSRNDVWVQMIADVTNSEVKRLISTDGSTMGAAIIGGVALSWFPSVEEALAEVVKAGEEFVPDVYKHYQYRNLFEGYQTLYKSLNHYYHKYS</sequence>
<evidence type="ECO:0000259" key="7">
    <source>
        <dbReference type="Pfam" id="PF00370"/>
    </source>
</evidence>
<dbReference type="Pfam" id="PF00370">
    <property type="entry name" value="FGGY_N"/>
    <property type="match status" value="1"/>
</dbReference>
<dbReference type="Proteomes" id="UP000199225">
    <property type="component" value="Unassembled WGS sequence"/>
</dbReference>
<dbReference type="PANTHER" id="PTHR43095:SF5">
    <property type="entry name" value="XYLULOSE KINASE"/>
    <property type="match status" value="1"/>
</dbReference>
<keyword evidence="6" id="KW-0119">Carbohydrate metabolism</keyword>
<keyword evidence="4 6" id="KW-0418">Kinase</keyword>
<dbReference type="InterPro" id="IPR006000">
    <property type="entry name" value="Xylulokinase"/>
</dbReference>
<evidence type="ECO:0000256" key="6">
    <source>
        <dbReference type="RuleBase" id="RU364073"/>
    </source>
</evidence>
<dbReference type="InterPro" id="IPR043129">
    <property type="entry name" value="ATPase_NBD"/>
</dbReference>
<evidence type="ECO:0000313" key="9">
    <source>
        <dbReference type="EMBL" id="SDJ26139.1"/>
    </source>
</evidence>
<dbReference type="PANTHER" id="PTHR43095">
    <property type="entry name" value="SUGAR KINASE"/>
    <property type="match status" value="1"/>
</dbReference>
<dbReference type="RefSeq" id="WP_093193096.1">
    <property type="nucleotide sequence ID" value="NZ_FNEV01000003.1"/>
</dbReference>
<dbReference type="InterPro" id="IPR018485">
    <property type="entry name" value="FGGY_C"/>
</dbReference>
<protein>
    <recommendedName>
        <fullName evidence="6">Xylulose kinase</fullName>
        <shortName evidence="6">Xylulokinase</shortName>
        <ecNumber evidence="6">2.7.1.17</ecNumber>
    </recommendedName>
</protein>
<dbReference type="CDD" id="cd07808">
    <property type="entry name" value="ASKHA_NBD_FGGY_EcXK-like"/>
    <property type="match status" value="1"/>
</dbReference>
<dbReference type="Gene3D" id="3.30.420.40">
    <property type="match status" value="2"/>
</dbReference>
<keyword evidence="2 6" id="KW-0808">Transferase</keyword>
<evidence type="ECO:0000256" key="3">
    <source>
        <dbReference type="ARBA" id="ARBA00022741"/>
    </source>
</evidence>
<proteinExistence type="inferred from homology"/>
<keyword evidence="6" id="KW-0859">Xylose metabolism</keyword>
<feature type="domain" description="Carbohydrate kinase FGGY N-terminal" evidence="7">
    <location>
        <begin position="8"/>
        <end position="249"/>
    </location>
</feature>
<evidence type="ECO:0000313" key="10">
    <source>
        <dbReference type="Proteomes" id="UP000199225"/>
    </source>
</evidence>
<dbReference type="GO" id="GO:0005997">
    <property type="term" value="P:xylulose metabolic process"/>
    <property type="evidence" value="ECO:0007669"/>
    <property type="project" value="InterPro"/>
</dbReference>
<keyword evidence="3 6" id="KW-0547">Nucleotide-binding</keyword>
<dbReference type="GO" id="GO:0042732">
    <property type="term" value="P:D-xylose metabolic process"/>
    <property type="evidence" value="ECO:0007669"/>
    <property type="project" value="UniProtKB-KW"/>
</dbReference>
<accession>A0A1G8SA92</accession>
<reference evidence="10" key="1">
    <citation type="submission" date="2016-10" db="EMBL/GenBank/DDBJ databases">
        <authorList>
            <person name="Varghese N."/>
            <person name="Submissions S."/>
        </authorList>
    </citation>
    <scope>NUCLEOTIDE SEQUENCE [LARGE SCALE GENOMIC DNA]</scope>
    <source>
        <strain evidence="10">DSM 4771</strain>
    </source>
</reference>